<evidence type="ECO:0000256" key="4">
    <source>
        <dbReference type="ARBA" id="ARBA00022989"/>
    </source>
</evidence>
<keyword evidence="12" id="KW-1185">Reference proteome</keyword>
<dbReference type="Pfam" id="PF07885">
    <property type="entry name" value="Ion_trans_2"/>
    <property type="match status" value="1"/>
</dbReference>
<evidence type="ECO:0000256" key="1">
    <source>
        <dbReference type="ARBA" id="ARBA00004141"/>
    </source>
</evidence>
<dbReference type="InterPro" id="IPR036122">
    <property type="entry name" value="CaM-bd_dom_sf"/>
</dbReference>
<evidence type="ECO:0000256" key="5">
    <source>
        <dbReference type="ARBA" id="ARBA00023065"/>
    </source>
</evidence>
<feature type="compositionally biased region" description="Polar residues" evidence="8">
    <location>
        <begin position="175"/>
        <end position="186"/>
    </location>
</feature>
<evidence type="ECO:0000313" key="11">
    <source>
        <dbReference type="EMBL" id="TGZ65716.1"/>
    </source>
</evidence>
<keyword evidence="2" id="KW-0813">Transport</keyword>
<comment type="subcellular location">
    <subcellularLocation>
        <location evidence="1">Membrane</location>
        <topology evidence="1">Multi-pass membrane protein</topology>
    </subcellularLocation>
</comment>
<dbReference type="Pfam" id="PF02888">
    <property type="entry name" value="CaMBD"/>
    <property type="match status" value="1"/>
</dbReference>
<reference evidence="11 12" key="1">
    <citation type="journal article" date="2019" name="BMC Genomics">
        <title>New insights from Opisthorchis felineus genome: update on genomics of the epidemiologically important liver flukes.</title>
        <authorList>
            <person name="Ershov N.I."/>
            <person name="Mordvinov V.A."/>
            <person name="Prokhortchouk E.B."/>
            <person name="Pakharukova M.Y."/>
            <person name="Gunbin K.V."/>
            <person name="Ustyantsev K."/>
            <person name="Genaev M.A."/>
            <person name="Blinov A.G."/>
            <person name="Mazur A."/>
            <person name="Boulygina E."/>
            <person name="Tsygankova S."/>
            <person name="Khrameeva E."/>
            <person name="Chekanov N."/>
            <person name="Fan G."/>
            <person name="Xiao A."/>
            <person name="Zhang H."/>
            <person name="Xu X."/>
            <person name="Yang H."/>
            <person name="Solovyev V."/>
            <person name="Lee S.M."/>
            <person name="Liu X."/>
            <person name="Afonnikov D.A."/>
            <person name="Skryabin K.G."/>
        </authorList>
    </citation>
    <scope>NUCLEOTIDE SEQUENCE [LARGE SCALE GENOMIC DNA]</scope>
    <source>
        <strain evidence="11">AK-0245</strain>
        <tissue evidence="11">Whole organism</tissue>
    </source>
</reference>
<keyword evidence="3 9" id="KW-0812">Transmembrane</keyword>
<dbReference type="InterPro" id="IPR013099">
    <property type="entry name" value="K_chnl_dom"/>
</dbReference>
<feature type="compositionally biased region" description="Pro residues" evidence="8">
    <location>
        <begin position="1"/>
        <end position="11"/>
    </location>
</feature>
<feature type="region of interest" description="Disordered" evidence="8">
    <location>
        <begin position="1457"/>
        <end position="1477"/>
    </location>
</feature>
<feature type="compositionally biased region" description="Polar residues" evidence="8">
    <location>
        <begin position="769"/>
        <end position="785"/>
    </location>
</feature>
<evidence type="ECO:0000313" key="12">
    <source>
        <dbReference type="Proteomes" id="UP000308267"/>
    </source>
</evidence>
<organism evidence="11 12">
    <name type="scientific">Opisthorchis felineus</name>
    <dbReference type="NCBI Taxonomy" id="147828"/>
    <lineage>
        <taxon>Eukaryota</taxon>
        <taxon>Metazoa</taxon>
        <taxon>Spiralia</taxon>
        <taxon>Lophotrochozoa</taxon>
        <taxon>Platyhelminthes</taxon>
        <taxon>Trematoda</taxon>
        <taxon>Digenea</taxon>
        <taxon>Opisthorchiida</taxon>
        <taxon>Opisthorchiata</taxon>
        <taxon>Opisthorchiidae</taxon>
        <taxon>Opisthorchis</taxon>
    </lineage>
</organism>
<dbReference type="GO" id="GO:0016286">
    <property type="term" value="F:small conductance calcium-activated potassium channel activity"/>
    <property type="evidence" value="ECO:0007669"/>
    <property type="project" value="InterPro"/>
</dbReference>
<gene>
    <name evidence="11" type="ORF">CRM22_005725</name>
</gene>
<name>A0A4S2LR71_OPIFE</name>
<dbReference type="EMBL" id="SJOL01006479">
    <property type="protein sequence ID" value="TGZ65716.1"/>
    <property type="molecule type" value="Genomic_DNA"/>
</dbReference>
<keyword evidence="5" id="KW-0406">Ion transport</keyword>
<feature type="transmembrane region" description="Helical" evidence="9">
    <location>
        <begin position="1229"/>
        <end position="1245"/>
    </location>
</feature>
<dbReference type="Gene3D" id="1.10.287.70">
    <property type="match status" value="2"/>
</dbReference>
<feature type="region of interest" description="Disordered" evidence="8">
    <location>
        <begin position="1"/>
        <end position="62"/>
    </location>
</feature>
<dbReference type="PANTHER" id="PTHR10153">
    <property type="entry name" value="SMALL CONDUCTANCE CALCIUM-ACTIVATED POTASSIUM CHANNEL"/>
    <property type="match status" value="1"/>
</dbReference>
<feature type="region of interest" description="Disordered" evidence="8">
    <location>
        <begin position="174"/>
        <end position="212"/>
    </location>
</feature>
<evidence type="ECO:0000256" key="2">
    <source>
        <dbReference type="ARBA" id="ARBA00022448"/>
    </source>
</evidence>
<proteinExistence type="predicted"/>
<feature type="domain" description="Calmodulin-binding" evidence="10">
    <location>
        <begin position="1326"/>
        <end position="1402"/>
    </location>
</feature>
<keyword evidence="6 9" id="KW-0472">Membrane</keyword>
<dbReference type="InterPro" id="IPR015449">
    <property type="entry name" value="K_chnl_Ca-activ_SK"/>
</dbReference>
<dbReference type="GO" id="GO:0005516">
    <property type="term" value="F:calmodulin binding"/>
    <property type="evidence" value="ECO:0007669"/>
    <property type="project" value="InterPro"/>
</dbReference>
<dbReference type="Pfam" id="PF03530">
    <property type="entry name" value="SK_channel"/>
    <property type="match status" value="1"/>
</dbReference>
<keyword evidence="4 9" id="KW-1133">Transmembrane helix</keyword>
<feature type="transmembrane region" description="Helical" evidence="9">
    <location>
        <begin position="1035"/>
        <end position="1056"/>
    </location>
</feature>
<dbReference type="GO" id="GO:0016020">
    <property type="term" value="C:membrane"/>
    <property type="evidence" value="ECO:0007669"/>
    <property type="project" value="UniProtKB-SubCell"/>
</dbReference>
<feature type="region of interest" description="Disordered" evidence="8">
    <location>
        <begin position="86"/>
        <end position="106"/>
    </location>
</feature>
<dbReference type="PRINTS" id="PR01451">
    <property type="entry name" value="SKCHANNEL"/>
</dbReference>
<feature type="region of interest" description="Disordered" evidence="8">
    <location>
        <begin position="439"/>
        <end position="477"/>
    </location>
</feature>
<feature type="compositionally biased region" description="Basic and acidic residues" evidence="8">
    <location>
        <begin position="458"/>
        <end position="467"/>
    </location>
</feature>
<evidence type="ECO:0000259" key="10">
    <source>
        <dbReference type="SMART" id="SM01053"/>
    </source>
</evidence>
<dbReference type="STRING" id="147828.A0A4S2LR71"/>
<evidence type="ECO:0000256" key="6">
    <source>
        <dbReference type="ARBA" id="ARBA00023136"/>
    </source>
</evidence>
<feature type="compositionally biased region" description="Polar residues" evidence="8">
    <location>
        <begin position="439"/>
        <end position="456"/>
    </location>
</feature>
<comment type="caution">
    <text evidence="11">The sequence shown here is derived from an EMBL/GenBank/DDBJ whole genome shotgun (WGS) entry which is preliminary data.</text>
</comment>
<accession>A0A4S2LR71</accession>
<protein>
    <recommendedName>
        <fullName evidence="10">Calmodulin-binding domain-containing protein</fullName>
    </recommendedName>
</protein>
<feature type="transmembrane region" description="Helical" evidence="9">
    <location>
        <begin position="1257"/>
        <end position="1275"/>
    </location>
</feature>
<evidence type="ECO:0000256" key="8">
    <source>
        <dbReference type="SAM" id="MobiDB-lite"/>
    </source>
</evidence>
<sequence>MDRTPARPPEPTRMLRNLINVSSNESEEERPQQPSVKLVSVADWKPLTTRETPSSGAGSRIALHQETAPSVTRSIGELPVEINVLGTAGPGDHLSKLESRPELTKPSAEIEFQKSEEHTSVQKPSGFHQHPKYLIGEEYVTPTSVYRSATPGGASPSLGSKNALPCKGHIKLSEQENSLSNVSTKRAASPPVKRSARLKRQNSSPTLKSKRRSNIFTSTEGGFLSNLVANRPSAARGLVGVASAALAAARAGTFMPTYEEPETAWGKSRSLDKRSSETCRQPTEHICSYCQHLTVCPHHCFPQPSMITNWDIPNTKFFWKRRYSDSLLESPDGRISEPPVQVFVCATCDQHGVLMQPNFGVFCDYNCKYSPKSNSMFHRKVSLNDLSLLHIEPRDHQFLHSSWMALSSDHLSEVAVGPPSRSTSTAILDGALDGATQTQAVTKHRSNQQSVGQLGQDQLRKTSRDAKSSSYTRPKRQGLDSIGLDFMRLNGARPGLIQLRHVKEFKAAKELELQQQKKAQSDKARQKAAVGLGNAGPFSLLGHTMGAMQPNQQNPFHQLISGGVLGARVLAMAGKDKPPSKLETGSAGKGLTPQINTIVDSDMSKEQLKEDLSTQLNLRAAGSRSSSRASIINTTYSLMSQNAPAYLQREPSLGPLPARLTKLRRKLIRSVTAAASGTKSASAGSIIHGSVSELHGNLSAPGLTRHATEEYDECERGELAQFQPPGEWLEKGERSESAVSTQNQSMTTALDEPRGRRTPSQDGDILIQPTISTNDATSGTTLEESASVRSRRYFTSSFTEQEPIVSTVHTQHKMMTNRAISTASSTCARKRRDNFRKGRSSAFTWVVNDTIGETGECPQEEEIPLLSTIVPTESKSVELQENTLKQIPPNVTSKSVEFVCTDRENRFIENRSFRPALSHVYVNEQCTKEVKDIMKPPDIPVLKVDDISRDQDSSEEGTSFQRRRDAVNNQLHQRTIRNVGYRLGRRKRLFEKRCRISDFALIFALFGIVVMLVETELTFIGVYKKDSIYSYFTKSLISLSTAVLLGLVLAYHVYVIKIFSSDDSIEDWRMAIDQNRILQMTAELLVCIIHPFPGSSYIHLNIPQSYIGPESEYYSFGHCEQLSHRYFISKYVNFTVPLTRSNGTQREHFALSPTNSSSTRDIHHNRLISIDLVLSVPMFFRLYLVFRTMLLHSKLFTDAGSRSIGAMNKVSFDMRFIFKTLMTMCPGKLLLGFILCLWIVYSWSLRACESFSSQDRVSLLNSMWLVAVTFLSIGYGDIVPHTYCGRAIALATGVMGSGCTALIVAVFARKLELSKAEKHVIHFMVENQLNKKVKNYAANVLRETWLIYKYTKLVNRVDAAKVRTHQRKFLRAIHGLRRMKMDQRKVQDSANTLVDLAKTQSNIYETVTDVRMEQNCLSHRMEVMETTLIKLQEQMRTLPGILRATVMQQQFAYQKFASGRSNEQPSPGGHQTAIEQK</sequence>
<evidence type="ECO:0000256" key="9">
    <source>
        <dbReference type="SAM" id="Phobius"/>
    </source>
</evidence>
<feature type="transmembrane region" description="Helical" evidence="9">
    <location>
        <begin position="1287"/>
        <end position="1308"/>
    </location>
</feature>
<evidence type="ECO:0000256" key="3">
    <source>
        <dbReference type="ARBA" id="ARBA00022692"/>
    </source>
</evidence>
<feature type="region of interest" description="Disordered" evidence="8">
    <location>
        <begin position="723"/>
        <end position="785"/>
    </location>
</feature>
<dbReference type="OrthoDB" id="73653at2759"/>
<dbReference type="SUPFAM" id="SSF81327">
    <property type="entry name" value="Small-conductance potassium channel"/>
    <property type="match status" value="1"/>
</dbReference>
<evidence type="ECO:0000256" key="7">
    <source>
        <dbReference type="ARBA" id="ARBA00023303"/>
    </source>
</evidence>
<dbReference type="InterPro" id="IPR004178">
    <property type="entry name" value="CaM-bd_dom"/>
</dbReference>
<dbReference type="SUPFAM" id="SSF81324">
    <property type="entry name" value="Voltage-gated potassium channels"/>
    <property type="match status" value="1"/>
</dbReference>
<dbReference type="Proteomes" id="UP000308267">
    <property type="component" value="Unassembled WGS sequence"/>
</dbReference>
<feature type="compositionally biased region" description="Polar residues" evidence="8">
    <location>
        <begin position="737"/>
        <end position="748"/>
    </location>
</feature>
<feature type="transmembrane region" description="Helical" evidence="9">
    <location>
        <begin position="999"/>
        <end position="1023"/>
    </location>
</feature>
<keyword evidence="7" id="KW-0407">Ion channel</keyword>
<feature type="compositionally biased region" description="Basic and acidic residues" evidence="8">
    <location>
        <begin position="93"/>
        <end position="103"/>
    </location>
</feature>
<dbReference type="SMART" id="SM01053">
    <property type="entry name" value="CaMBD"/>
    <property type="match status" value="1"/>
</dbReference>